<proteinExistence type="predicted"/>
<organism evidence="1">
    <name type="scientific">Oppiella nova</name>
    <dbReference type="NCBI Taxonomy" id="334625"/>
    <lineage>
        <taxon>Eukaryota</taxon>
        <taxon>Metazoa</taxon>
        <taxon>Ecdysozoa</taxon>
        <taxon>Arthropoda</taxon>
        <taxon>Chelicerata</taxon>
        <taxon>Arachnida</taxon>
        <taxon>Acari</taxon>
        <taxon>Acariformes</taxon>
        <taxon>Sarcoptiformes</taxon>
        <taxon>Oribatida</taxon>
        <taxon>Brachypylina</taxon>
        <taxon>Oppioidea</taxon>
        <taxon>Oppiidae</taxon>
        <taxon>Oppiella</taxon>
    </lineage>
</organism>
<accession>A0A7R9LZS7</accession>
<dbReference type="Proteomes" id="UP000728032">
    <property type="component" value="Unassembled WGS sequence"/>
</dbReference>
<evidence type="ECO:0000313" key="2">
    <source>
        <dbReference type="Proteomes" id="UP000728032"/>
    </source>
</evidence>
<gene>
    <name evidence="1" type="ORF">ONB1V03_LOCUS8052</name>
</gene>
<name>A0A7R9LZS7_9ACAR</name>
<protein>
    <submittedName>
        <fullName evidence="1">Uncharacterized protein</fullName>
    </submittedName>
</protein>
<reference evidence="1" key="1">
    <citation type="submission" date="2020-11" db="EMBL/GenBank/DDBJ databases">
        <authorList>
            <person name="Tran Van P."/>
        </authorList>
    </citation>
    <scope>NUCLEOTIDE SEQUENCE</scope>
</reference>
<evidence type="ECO:0000313" key="1">
    <source>
        <dbReference type="EMBL" id="CAD7650919.1"/>
    </source>
</evidence>
<sequence>MAAIESNATATVNWVPIEIAPTAKTTLTYDNKFVCTTSADSGLAISAITSSGSYVTGVTCNGLTIADANVSFNAIAPEGDIKITVGQYLGVNTYTDGERTFHENGIVYGGPCSDSEFWGMSIFQSDQVHGCSQESGVTSATAVYRIWTLEGSCSATCQVYLYDHLGTSTYKLNPGITNNGLVK</sequence>
<dbReference type="AlphaFoldDB" id="A0A7R9LZS7"/>
<keyword evidence="2" id="KW-1185">Reference proteome</keyword>
<dbReference type="EMBL" id="OC919218">
    <property type="protein sequence ID" value="CAD7650919.1"/>
    <property type="molecule type" value="Genomic_DNA"/>
</dbReference>
<dbReference type="EMBL" id="CAJPVJ010004393">
    <property type="protein sequence ID" value="CAG2168564.1"/>
    <property type="molecule type" value="Genomic_DNA"/>
</dbReference>